<sequence>MNNMKTYNRNTNNTTAKLSLKTMALLAGLLFTGSLLVANQTANADQVTYTVQSGDTLSSISDDFFHDQAHIQTIATNNHIDNISLIYVGQELKFDTSTKTDGKTPTKPNAAPSSPAVAPITNATQSTASIATNNGFTATSAKEAIAMTESGGSYTAQNGQYYGRYQLTASYLGGDFSPENQERVADAYVADRYGSWEAAWQFHLANGWY</sequence>
<name>A0A224XE06_9LACT</name>
<evidence type="ECO:0000256" key="2">
    <source>
        <dbReference type="SAM" id="SignalP"/>
    </source>
</evidence>
<evidence type="ECO:0000313" key="4">
    <source>
        <dbReference type="EMBL" id="GAX47823.1"/>
    </source>
</evidence>
<dbReference type="SUPFAM" id="SSF54106">
    <property type="entry name" value="LysM domain"/>
    <property type="match status" value="1"/>
</dbReference>
<keyword evidence="2" id="KW-0732">Signal</keyword>
<dbReference type="InterPro" id="IPR018392">
    <property type="entry name" value="LysM"/>
</dbReference>
<keyword evidence="5" id="KW-1185">Reference proteome</keyword>
<dbReference type="PROSITE" id="PS51782">
    <property type="entry name" value="LYSM"/>
    <property type="match status" value="1"/>
</dbReference>
<feature type="chain" id="PRO_5013211444" description="LysM domain-containing protein" evidence="2">
    <location>
        <begin position="45"/>
        <end position="209"/>
    </location>
</feature>
<dbReference type="EMBL" id="BEDT01000003">
    <property type="protein sequence ID" value="GAX47823.1"/>
    <property type="molecule type" value="Genomic_DNA"/>
</dbReference>
<dbReference type="SMART" id="SM00257">
    <property type="entry name" value="LysM"/>
    <property type="match status" value="1"/>
</dbReference>
<proteinExistence type="predicted"/>
<evidence type="ECO:0000313" key="5">
    <source>
        <dbReference type="Proteomes" id="UP000218689"/>
    </source>
</evidence>
<organism evidence="4 5">
    <name type="scientific">Pseudolactococcus reticulitermitis</name>
    <dbReference type="NCBI Taxonomy" id="2025039"/>
    <lineage>
        <taxon>Bacteria</taxon>
        <taxon>Bacillati</taxon>
        <taxon>Bacillota</taxon>
        <taxon>Bacilli</taxon>
        <taxon>Lactobacillales</taxon>
        <taxon>Streptococcaceae</taxon>
        <taxon>Pseudolactococcus</taxon>
    </lineage>
</organism>
<dbReference type="AlphaFoldDB" id="A0A224XE06"/>
<dbReference type="Proteomes" id="UP000218689">
    <property type="component" value="Unassembled WGS sequence"/>
</dbReference>
<evidence type="ECO:0000256" key="1">
    <source>
        <dbReference type="SAM" id="MobiDB-lite"/>
    </source>
</evidence>
<feature type="region of interest" description="Disordered" evidence="1">
    <location>
        <begin position="97"/>
        <end position="116"/>
    </location>
</feature>
<dbReference type="Pfam" id="PF01476">
    <property type="entry name" value="LysM"/>
    <property type="match status" value="1"/>
</dbReference>
<comment type="caution">
    <text evidence="4">The sequence shown here is derived from an EMBL/GenBank/DDBJ whole genome shotgun (WGS) entry which is preliminary data.</text>
</comment>
<reference evidence="5" key="1">
    <citation type="submission" date="2017-08" db="EMBL/GenBank/DDBJ databases">
        <title>Draft genome sequence of Lactococcus sp. strain Rs-Y01, isolated from the gut of the lower termite Reticulitermes speratus.</title>
        <authorList>
            <person name="Ohkuma M."/>
            <person name="Yuki M."/>
        </authorList>
    </citation>
    <scope>NUCLEOTIDE SEQUENCE [LARGE SCALE GENOMIC DNA]</scope>
    <source>
        <strain evidence="5">Rs-Y01</strain>
    </source>
</reference>
<dbReference type="InterPro" id="IPR036779">
    <property type="entry name" value="LysM_dom_sf"/>
</dbReference>
<feature type="signal peptide" evidence="2">
    <location>
        <begin position="1"/>
        <end position="44"/>
    </location>
</feature>
<feature type="domain" description="LysM" evidence="3">
    <location>
        <begin position="47"/>
        <end position="94"/>
    </location>
</feature>
<dbReference type="CDD" id="cd00118">
    <property type="entry name" value="LysM"/>
    <property type="match status" value="1"/>
</dbReference>
<evidence type="ECO:0000259" key="3">
    <source>
        <dbReference type="PROSITE" id="PS51782"/>
    </source>
</evidence>
<accession>A0A224XE06</accession>
<gene>
    <name evidence="4" type="ORF">RsY01_1427</name>
</gene>
<dbReference type="Gene3D" id="3.10.350.10">
    <property type="entry name" value="LysM domain"/>
    <property type="match status" value="1"/>
</dbReference>
<protein>
    <recommendedName>
        <fullName evidence="3">LysM domain-containing protein</fullName>
    </recommendedName>
</protein>